<dbReference type="InterPro" id="IPR050966">
    <property type="entry name" value="Glutamyl_endopeptidase"/>
</dbReference>
<dbReference type="InterPro" id="IPR018114">
    <property type="entry name" value="TRYPSIN_HIS"/>
</dbReference>
<comment type="caution">
    <text evidence="3">The sequence shown here is derived from an EMBL/GenBank/DDBJ whole genome shotgun (WGS) entry which is preliminary data.</text>
</comment>
<dbReference type="GO" id="GO:0004252">
    <property type="term" value="F:serine-type endopeptidase activity"/>
    <property type="evidence" value="ECO:0007669"/>
    <property type="project" value="InterPro"/>
</dbReference>
<reference evidence="3 4" key="1">
    <citation type="submission" date="2020-08" db="EMBL/GenBank/DDBJ databases">
        <title>Genomic Encyclopedia of Type Strains, Phase III (KMG-III): the genomes of soil and plant-associated and newly described type strains.</title>
        <authorList>
            <person name="Whitman W."/>
        </authorList>
    </citation>
    <scope>NUCLEOTIDE SEQUENCE [LARGE SCALE GENOMIC DNA]</scope>
    <source>
        <strain evidence="3 4">CECT 8712</strain>
    </source>
</reference>
<evidence type="ECO:0000256" key="2">
    <source>
        <dbReference type="SAM" id="MobiDB-lite"/>
    </source>
</evidence>
<keyword evidence="4" id="KW-1185">Reference proteome</keyword>
<organism evidence="3 4">
    <name type="scientific">Nocardiopsis algeriensis</name>
    <dbReference type="NCBI Taxonomy" id="1478215"/>
    <lineage>
        <taxon>Bacteria</taxon>
        <taxon>Bacillati</taxon>
        <taxon>Actinomycetota</taxon>
        <taxon>Actinomycetes</taxon>
        <taxon>Streptosporangiales</taxon>
        <taxon>Nocardiopsidaceae</taxon>
        <taxon>Nocardiopsis</taxon>
    </lineage>
</organism>
<protein>
    <submittedName>
        <fullName evidence="3">V8-like Glu-specific endopeptidase</fullName>
    </submittedName>
</protein>
<feature type="compositionally biased region" description="Low complexity" evidence="2">
    <location>
        <begin position="92"/>
        <end position="111"/>
    </location>
</feature>
<evidence type="ECO:0000313" key="4">
    <source>
        <dbReference type="Proteomes" id="UP000536604"/>
    </source>
</evidence>
<dbReference type="RefSeq" id="WP_184287045.1">
    <property type="nucleotide sequence ID" value="NZ_JACHJO010000002.1"/>
</dbReference>
<dbReference type="Pfam" id="PF13365">
    <property type="entry name" value="Trypsin_2"/>
    <property type="match status" value="1"/>
</dbReference>
<feature type="region of interest" description="Disordered" evidence="2">
    <location>
        <begin position="89"/>
        <end position="118"/>
    </location>
</feature>
<dbReference type="InterPro" id="IPR009003">
    <property type="entry name" value="Peptidase_S1_PA"/>
</dbReference>
<dbReference type="Gene3D" id="2.40.10.10">
    <property type="entry name" value="Trypsin-like serine proteases"/>
    <property type="match status" value="2"/>
</dbReference>
<dbReference type="AlphaFoldDB" id="A0A841IKY0"/>
<dbReference type="SUPFAM" id="SSF50494">
    <property type="entry name" value="Trypsin-like serine proteases"/>
    <property type="match status" value="1"/>
</dbReference>
<proteinExistence type="predicted"/>
<gene>
    <name evidence="3" type="ORF">FHS13_000586</name>
</gene>
<keyword evidence="1" id="KW-0732">Signal</keyword>
<dbReference type="InterPro" id="IPR043504">
    <property type="entry name" value="Peptidase_S1_PA_chymotrypsin"/>
</dbReference>
<evidence type="ECO:0000256" key="1">
    <source>
        <dbReference type="ARBA" id="ARBA00022729"/>
    </source>
</evidence>
<sequence>MISSTAHKILAPLAAAALVAGGTVLLDRAEGPAQALHTASVRTAPGSGEPHQEGVAHQAAAVTEEQDRAVLDYWTLERMAAARPVSSLLEGAPTADPPAAASQAAPRADSPGAPWSAGGRVVRTTGKVYLTMDGTDLTCTASVVDARNRSTLITAGHCVKDGRGSWARNWTFVPAYADGETPHGRYTARDLLVPPQWSRDADDSYDFAMAVLNTDGGTPVQDRVGAQQISFSTWTADRVREGVQVYAFGYPAVPPYDGSALHYCSGRTRADSGGTTANGMRCDMTQGSSGGPWFTGFDTGTGTGTIASVVSFKYEDDSRTQYGPRLGAQARELYESAAAL</sequence>
<name>A0A841IKY0_9ACTN</name>
<accession>A0A841IKY0</accession>
<dbReference type="PANTHER" id="PTHR15462">
    <property type="entry name" value="SERINE PROTEASE"/>
    <property type="match status" value="1"/>
</dbReference>
<evidence type="ECO:0000313" key="3">
    <source>
        <dbReference type="EMBL" id="MBB6118654.1"/>
    </source>
</evidence>
<dbReference type="EMBL" id="JACHJO010000002">
    <property type="protein sequence ID" value="MBB6118654.1"/>
    <property type="molecule type" value="Genomic_DNA"/>
</dbReference>
<dbReference type="Proteomes" id="UP000536604">
    <property type="component" value="Unassembled WGS sequence"/>
</dbReference>
<dbReference type="GO" id="GO:0006508">
    <property type="term" value="P:proteolysis"/>
    <property type="evidence" value="ECO:0007669"/>
    <property type="project" value="InterPro"/>
</dbReference>
<dbReference type="PROSITE" id="PS00134">
    <property type="entry name" value="TRYPSIN_HIS"/>
    <property type="match status" value="1"/>
</dbReference>